<dbReference type="InterPro" id="IPR036390">
    <property type="entry name" value="WH_DNA-bd_sf"/>
</dbReference>
<dbReference type="SUPFAM" id="SSF46785">
    <property type="entry name" value="Winged helix' DNA-binding domain"/>
    <property type="match status" value="1"/>
</dbReference>
<protein>
    <recommendedName>
        <fullName evidence="11">Ferric uptake regulation protein</fullName>
    </recommendedName>
</protein>
<dbReference type="InterPro" id="IPR036388">
    <property type="entry name" value="WH-like_DNA-bd_sf"/>
</dbReference>
<name>A0A918K9N9_9GAMM</name>
<comment type="caution">
    <text evidence="9">The sequence shown here is derived from an EMBL/GenBank/DDBJ whole genome shotgun (WGS) entry which is preliminary data.</text>
</comment>
<evidence type="ECO:0008006" key="11">
    <source>
        <dbReference type="Google" id="ProtNLM"/>
    </source>
</evidence>
<keyword evidence="8" id="KW-0408">Iron</keyword>
<dbReference type="GO" id="GO:1900376">
    <property type="term" value="P:regulation of secondary metabolite biosynthetic process"/>
    <property type="evidence" value="ECO:0007669"/>
    <property type="project" value="TreeGrafter"/>
</dbReference>
<evidence type="ECO:0000256" key="2">
    <source>
        <dbReference type="ARBA" id="ARBA00022491"/>
    </source>
</evidence>
<dbReference type="GO" id="GO:0005829">
    <property type="term" value="C:cytosol"/>
    <property type="evidence" value="ECO:0007669"/>
    <property type="project" value="TreeGrafter"/>
</dbReference>
<dbReference type="GO" id="GO:0000976">
    <property type="term" value="F:transcription cis-regulatory region binding"/>
    <property type="evidence" value="ECO:0007669"/>
    <property type="project" value="TreeGrafter"/>
</dbReference>
<dbReference type="Pfam" id="PF01475">
    <property type="entry name" value="FUR"/>
    <property type="match status" value="1"/>
</dbReference>
<evidence type="ECO:0000313" key="9">
    <source>
        <dbReference type="EMBL" id="GGX55058.1"/>
    </source>
</evidence>
<evidence type="ECO:0000256" key="4">
    <source>
        <dbReference type="ARBA" id="ARBA00023015"/>
    </source>
</evidence>
<keyword evidence="10" id="KW-1185">Reference proteome</keyword>
<evidence type="ECO:0000313" key="10">
    <source>
        <dbReference type="Proteomes" id="UP000626148"/>
    </source>
</evidence>
<dbReference type="AlphaFoldDB" id="A0A918K9N9"/>
<feature type="binding site" evidence="7">
    <location>
        <position position="146"/>
    </location>
    <ligand>
        <name>Zn(2+)</name>
        <dbReference type="ChEBI" id="CHEBI:29105"/>
    </ligand>
</feature>
<proteinExistence type="inferred from homology"/>
<dbReference type="InterPro" id="IPR043135">
    <property type="entry name" value="Fur_C"/>
</dbReference>
<dbReference type="GO" id="GO:0045892">
    <property type="term" value="P:negative regulation of DNA-templated transcription"/>
    <property type="evidence" value="ECO:0007669"/>
    <property type="project" value="TreeGrafter"/>
</dbReference>
<dbReference type="EMBL" id="BMXR01000005">
    <property type="protein sequence ID" value="GGX55058.1"/>
    <property type="molecule type" value="Genomic_DNA"/>
</dbReference>
<keyword evidence="6" id="KW-0804">Transcription</keyword>
<dbReference type="Gene3D" id="1.10.10.10">
    <property type="entry name" value="Winged helix-like DNA-binding domain superfamily/Winged helix DNA-binding domain"/>
    <property type="match status" value="1"/>
</dbReference>
<evidence type="ECO:0000256" key="7">
    <source>
        <dbReference type="PIRSR" id="PIRSR602481-1"/>
    </source>
</evidence>
<organism evidence="9 10">
    <name type="scientific">Saccharospirillum salsuginis</name>
    <dbReference type="NCBI Taxonomy" id="418750"/>
    <lineage>
        <taxon>Bacteria</taxon>
        <taxon>Pseudomonadati</taxon>
        <taxon>Pseudomonadota</taxon>
        <taxon>Gammaproteobacteria</taxon>
        <taxon>Oceanospirillales</taxon>
        <taxon>Saccharospirillaceae</taxon>
        <taxon>Saccharospirillum</taxon>
    </lineage>
</organism>
<comment type="cofactor">
    <cofactor evidence="8">
        <name>Mn(2+)</name>
        <dbReference type="ChEBI" id="CHEBI:29035"/>
    </cofactor>
    <cofactor evidence="8">
        <name>Fe(2+)</name>
        <dbReference type="ChEBI" id="CHEBI:29033"/>
    </cofactor>
    <text evidence="8">Binds 1 Mn(2+) or Fe(2+) ion per subunit.</text>
</comment>
<evidence type="ECO:0000256" key="5">
    <source>
        <dbReference type="ARBA" id="ARBA00023125"/>
    </source>
</evidence>
<accession>A0A918K9N9</accession>
<dbReference type="PANTHER" id="PTHR33202:SF6">
    <property type="entry name" value="ZINC UPTAKE REGULATION PROTEIN"/>
    <property type="match status" value="1"/>
</dbReference>
<gene>
    <name evidence="9" type="ORF">GCM10007392_23290</name>
</gene>
<feature type="binding site" evidence="7">
    <location>
        <position position="149"/>
    </location>
    <ligand>
        <name>Zn(2+)</name>
        <dbReference type="ChEBI" id="CHEBI:29105"/>
    </ligand>
</feature>
<dbReference type="Gene3D" id="3.30.1490.190">
    <property type="match status" value="1"/>
</dbReference>
<feature type="binding site" evidence="8">
    <location>
        <position position="122"/>
    </location>
    <ligand>
        <name>Fe cation</name>
        <dbReference type="ChEBI" id="CHEBI:24875"/>
    </ligand>
</feature>
<dbReference type="InterPro" id="IPR002481">
    <property type="entry name" value="FUR"/>
</dbReference>
<dbReference type="GO" id="GO:0008270">
    <property type="term" value="F:zinc ion binding"/>
    <property type="evidence" value="ECO:0007669"/>
    <property type="project" value="TreeGrafter"/>
</dbReference>
<reference evidence="9" key="2">
    <citation type="submission" date="2020-09" db="EMBL/GenBank/DDBJ databases">
        <authorList>
            <person name="Sun Q."/>
            <person name="Kim S."/>
        </authorList>
    </citation>
    <scope>NUCLEOTIDE SEQUENCE</scope>
    <source>
        <strain evidence="9">KCTC 22169</strain>
    </source>
</reference>
<dbReference type="GO" id="GO:0003700">
    <property type="term" value="F:DNA-binding transcription factor activity"/>
    <property type="evidence" value="ECO:0007669"/>
    <property type="project" value="InterPro"/>
</dbReference>
<keyword evidence="5" id="KW-0238">DNA-binding</keyword>
<keyword evidence="3 7" id="KW-0862">Zinc</keyword>
<dbReference type="Proteomes" id="UP000626148">
    <property type="component" value="Unassembled WGS sequence"/>
</dbReference>
<comment type="similarity">
    <text evidence="1">Belongs to the Fur family.</text>
</comment>
<sequence length="158" mass="17859">MTKADDAILAKAYEHCQSMGERLTPKRERLLALLLEANEPKSAYDLIADHESRYGEAPPAMSVYRMLNFLVDAGLVHKLATTNQFMACSHIACEHAHQVPQFLICDECHAVEEVGMPRRLLEQLQASAREVGFDMGNQQLEVHGRCRRCNDRKRPGLN</sequence>
<keyword evidence="4" id="KW-0805">Transcription regulation</keyword>
<feature type="binding site" evidence="7">
    <location>
        <position position="105"/>
    </location>
    <ligand>
        <name>Zn(2+)</name>
        <dbReference type="ChEBI" id="CHEBI:29105"/>
    </ligand>
</feature>
<evidence type="ECO:0000256" key="8">
    <source>
        <dbReference type="PIRSR" id="PIRSR602481-2"/>
    </source>
</evidence>
<keyword evidence="7" id="KW-0479">Metal-binding</keyword>
<dbReference type="RefSeq" id="WP_189608730.1">
    <property type="nucleotide sequence ID" value="NZ_BMXR01000005.1"/>
</dbReference>
<keyword evidence="2" id="KW-0678">Repressor</keyword>
<evidence type="ECO:0000256" key="1">
    <source>
        <dbReference type="ARBA" id="ARBA00007957"/>
    </source>
</evidence>
<dbReference type="PANTHER" id="PTHR33202">
    <property type="entry name" value="ZINC UPTAKE REGULATION PROTEIN"/>
    <property type="match status" value="1"/>
</dbReference>
<comment type="cofactor">
    <cofactor evidence="7">
        <name>Zn(2+)</name>
        <dbReference type="ChEBI" id="CHEBI:29105"/>
    </cofactor>
    <text evidence="7">Binds 1 zinc ion per subunit.</text>
</comment>
<evidence type="ECO:0000256" key="6">
    <source>
        <dbReference type="ARBA" id="ARBA00023163"/>
    </source>
</evidence>
<feature type="binding site" evidence="7">
    <location>
        <position position="108"/>
    </location>
    <ligand>
        <name>Zn(2+)</name>
        <dbReference type="ChEBI" id="CHEBI:29105"/>
    </ligand>
</feature>
<evidence type="ECO:0000256" key="3">
    <source>
        <dbReference type="ARBA" id="ARBA00022833"/>
    </source>
</evidence>
<reference evidence="9" key="1">
    <citation type="journal article" date="2014" name="Int. J. Syst. Evol. Microbiol.">
        <title>Complete genome sequence of Corynebacterium casei LMG S-19264T (=DSM 44701T), isolated from a smear-ripened cheese.</title>
        <authorList>
            <consortium name="US DOE Joint Genome Institute (JGI-PGF)"/>
            <person name="Walter F."/>
            <person name="Albersmeier A."/>
            <person name="Kalinowski J."/>
            <person name="Ruckert C."/>
        </authorList>
    </citation>
    <scope>NUCLEOTIDE SEQUENCE</scope>
    <source>
        <strain evidence="9">KCTC 22169</strain>
    </source>
</reference>